<dbReference type="GO" id="GO:0008483">
    <property type="term" value="F:transaminase activity"/>
    <property type="evidence" value="ECO:0007669"/>
    <property type="project" value="TreeGrafter"/>
</dbReference>
<organism evidence="6">
    <name type="scientific">Citrobacter freundii</name>
    <dbReference type="NCBI Taxonomy" id="546"/>
    <lineage>
        <taxon>Bacteria</taxon>
        <taxon>Pseudomonadati</taxon>
        <taxon>Pseudomonadota</taxon>
        <taxon>Gammaproteobacteria</taxon>
        <taxon>Enterobacterales</taxon>
        <taxon>Enterobacteriaceae</taxon>
        <taxon>Citrobacter</taxon>
        <taxon>Citrobacter freundii complex</taxon>
    </lineage>
</organism>
<evidence type="ECO:0000256" key="3">
    <source>
        <dbReference type="PIRSR" id="PIRSR000390-1"/>
    </source>
</evidence>
<evidence type="ECO:0000256" key="4">
    <source>
        <dbReference type="PIRSR" id="PIRSR000390-2"/>
    </source>
</evidence>
<dbReference type="EMBL" id="MH325903">
    <property type="protein sequence ID" value="AWU66751.1"/>
    <property type="molecule type" value="Genomic_DNA"/>
</dbReference>
<gene>
    <name evidence="6" type="primary">fdtB</name>
</gene>
<feature type="modified residue" description="N6-(pyridoxal phosphate)lysine" evidence="4">
    <location>
        <position position="189"/>
    </location>
</feature>
<dbReference type="InterPro" id="IPR015422">
    <property type="entry name" value="PyrdxlP-dep_Trfase_small"/>
</dbReference>
<proteinExistence type="inferred from homology"/>
<evidence type="ECO:0000313" key="6">
    <source>
        <dbReference type="EMBL" id="AWU66751.1"/>
    </source>
</evidence>
<dbReference type="SUPFAM" id="SSF53383">
    <property type="entry name" value="PLP-dependent transferases"/>
    <property type="match status" value="1"/>
</dbReference>
<protein>
    <submittedName>
        <fullName evidence="6">CDP-6-deoxy-delta3 4-glucoseen reductase</fullName>
    </submittedName>
</protein>
<dbReference type="InterPro" id="IPR015421">
    <property type="entry name" value="PyrdxlP-dep_Trfase_major"/>
</dbReference>
<reference evidence="6" key="1">
    <citation type="submission" date="2018-05" db="EMBL/GenBank/DDBJ databases">
        <authorList>
            <person name="Lanie J.A."/>
            <person name="Ng W.-L."/>
            <person name="Kazmierczak K.M."/>
            <person name="Andrzejewski T.M."/>
            <person name="Davidsen T.M."/>
            <person name="Wayne K.J."/>
            <person name="Tettelin H."/>
            <person name="Glass J.I."/>
            <person name="Rusch D."/>
            <person name="Podicherti R."/>
            <person name="Tsui H.-C.T."/>
            <person name="Winkler M.E."/>
        </authorList>
    </citation>
    <scope>NUCLEOTIDE SEQUENCE</scope>
    <source>
        <strain evidence="6">O41_G3915</strain>
    </source>
</reference>
<comment type="similarity">
    <text evidence="2 5">Belongs to the DegT/DnrJ/EryC1 family.</text>
</comment>
<dbReference type="InterPro" id="IPR015424">
    <property type="entry name" value="PyrdxlP-dep_Trfase"/>
</dbReference>
<dbReference type="GO" id="GO:0000271">
    <property type="term" value="P:polysaccharide biosynthetic process"/>
    <property type="evidence" value="ECO:0007669"/>
    <property type="project" value="TreeGrafter"/>
</dbReference>
<dbReference type="PANTHER" id="PTHR30244">
    <property type="entry name" value="TRANSAMINASE"/>
    <property type="match status" value="1"/>
</dbReference>
<sequence>MIKFLDLKKINEKYNAELIDAFTNVLNSGWYIMGKNLEQFESEFAKYCNANHCIGVANGLDALILVLRAWKELGYLKDGDEVIVPSNTYIASILAISENNLVPVFAEPDKATYNITLDSIKAVKTERTKVILPVHLYGKICPMNEIKEYAEKNKIFVLEDCAQAQGAELLSRKAGSWGDAGAFSFYPGKNLGALGDAGAITTDNDELAVTLKALRNYGSHIKYKNQFKGVNSRLDELQAALLMVKLPGLDNENDRRREIAKIYQNYIVNKNIVLPTHPENETEHVWHLYVIQTNHRQELVDYLDTKGIQTLVHYPIPPHQQNAYKELKNSSYPISELLHQTVLSLPISPVMTDEEVSYVIETINGWKS</sequence>
<keyword evidence="1 4" id="KW-0663">Pyridoxal phosphate</keyword>
<evidence type="ECO:0000256" key="2">
    <source>
        <dbReference type="ARBA" id="ARBA00037999"/>
    </source>
</evidence>
<name>A0A2Z4BVR1_CITFR</name>
<dbReference type="RefSeq" id="WP_115489772.1">
    <property type="nucleotide sequence ID" value="NZ_JAMGZN010000001.1"/>
</dbReference>
<dbReference type="Gene3D" id="3.40.640.10">
    <property type="entry name" value="Type I PLP-dependent aspartate aminotransferase-like (Major domain)"/>
    <property type="match status" value="1"/>
</dbReference>
<dbReference type="Pfam" id="PF01041">
    <property type="entry name" value="DegT_DnrJ_EryC1"/>
    <property type="match status" value="1"/>
</dbReference>
<dbReference type="GO" id="GO:0030170">
    <property type="term" value="F:pyridoxal phosphate binding"/>
    <property type="evidence" value="ECO:0007669"/>
    <property type="project" value="TreeGrafter"/>
</dbReference>
<dbReference type="PANTHER" id="PTHR30244:SF36">
    <property type="entry name" value="3-OXO-GLUCOSE-6-PHOSPHATE:GLUTAMATE AMINOTRANSFERASE"/>
    <property type="match status" value="1"/>
</dbReference>
<dbReference type="CDD" id="cd00616">
    <property type="entry name" value="AHBA_syn"/>
    <property type="match status" value="1"/>
</dbReference>
<evidence type="ECO:0000256" key="5">
    <source>
        <dbReference type="RuleBase" id="RU004508"/>
    </source>
</evidence>
<feature type="active site" description="Proton acceptor" evidence="3">
    <location>
        <position position="189"/>
    </location>
</feature>
<accession>A0A2Z4BVR1</accession>
<dbReference type="PIRSF" id="PIRSF000390">
    <property type="entry name" value="PLP_StrS"/>
    <property type="match status" value="1"/>
</dbReference>
<dbReference type="InterPro" id="IPR000653">
    <property type="entry name" value="DegT/StrS_aminotransferase"/>
</dbReference>
<dbReference type="AlphaFoldDB" id="A0A2Z4BVR1"/>
<evidence type="ECO:0000256" key="1">
    <source>
        <dbReference type="ARBA" id="ARBA00022898"/>
    </source>
</evidence>
<dbReference type="Gene3D" id="3.90.1150.10">
    <property type="entry name" value="Aspartate Aminotransferase, domain 1"/>
    <property type="match status" value="1"/>
</dbReference>